<gene>
    <name evidence="1" type="ORF">MENTE1834_LOCUS11302</name>
</gene>
<sequence>MSEVGHENFSEARHEDVQENISEVRPESEQEVGDRNVEDRTGFSPEVVSEARLEEVFGDGHIGEFATNQDGSINNFGSPTSREGEGTEFYERNEDENQRAEESEPATFRSDHIEKQSLNDKEEQSLQLSESPNLLASGYEDDARSNHSKPFLQQPSIEITPASDHKYVGVLSRRR</sequence>
<name>A0ACB0YEW3_MELEN</name>
<accession>A0ACB0YEW3</accession>
<evidence type="ECO:0000313" key="1">
    <source>
        <dbReference type="EMBL" id="CAK5043957.1"/>
    </source>
</evidence>
<evidence type="ECO:0000313" key="2">
    <source>
        <dbReference type="Proteomes" id="UP001497535"/>
    </source>
</evidence>
<organism evidence="1 2">
    <name type="scientific">Meloidogyne enterolobii</name>
    <name type="common">Root-knot nematode worm</name>
    <name type="synonym">Meloidogyne mayaguensis</name>
    <dbReference type="NCBI Taxonomy" id="390850"/>
    <lineage>
        <taxon>Eukaryota</taxon>
        <taxon>Metazoa</taxon>
        <taxon>Ecdysozoa</taxon>
        <taxon>Nematoda</taxon>
        <taxon>Chromadorea</taxon>
        <taxon>Rhabditida</taxon>
        <taxon>Tylenchina</taxon>
        <taxon>Tylenchomorpha</taxon>
        <taxon>Tylenchoidea</taxon>
        <taxon>Meloidogynidae</taxon>
        <taxon>Meloidogyninae</taxon>
        <taxon>Meloidogyne</taxon>
    </lineage>
</organism>
<reference evidence="1" key="1">
    <citation type="submission" date="2023-11" db="EMBL/GenBank/DDBJ databases">
        <authorList>
            <person name="Poullet M."/>
        </authorList>
    </citation>
    <scope>NUCLEOTIDE SEQUENCE</scope>
    <source>
        <strain evidence="1">E1834</strain>
    </source>
</reference>
<dbReference type="EMBL" id="CAVMJV010000011">
    <property type="protein sequence ID" value="CAK5043957.1"/>
    <property type="molecule type" value="Genomic_DNA"/>
</dbReference>
<keyword evidence="2" id="KW-1185">Reference proteome</keyword>
<protein>
    <submittedName>
        <fullName evidence="1">Uncharacterized protein</fullName>
    </submittedName>
</protein>
<proteinExistence type="predicted"/>
<comment type="caution">
    <text evidence="1">The sequence shown here is derived from an EMBL/GenBank/DDBJ whole genome shotgun (WGS) entry which is preliminary data.</text>
</comment>
<dbReference type="Proteomes" id="UP001497535">
    <property type="component" value="Unassembled WGS sequence"/>
</dbReference>